<organism evidence="9 10">
    <name type="scientific">Vitrella brassicaformis (strain CCMP3155)</name>
    <dbReference type="NCBI Taxonomy" id="1169540"/>
    <lineage>
        <taxon>Eukaryota</taxon>
        <taxon>Sar</taxon>
        <taxon>Alveolata</taxon>
        <taxon>Colpodellida</taxon>
        <taxon>Vitrellaceae</taxon>
        <taxon>Vitrella</taxon>
    </lineage>
</organism>
<feature type="transmembrane region" description="Helical" evidence="7">
    <location>
        <begin position="72"/>
        <end position="92"/>
    </location>
</feature>
<dbReference type="Pfam" id="PF12832">
    <property type="entry name" value="MFS_1_like"/>
    <property type="match status" value="1"/>
</dbReference>
<dbReference type="AlphaFoldDB" id="A0A0G4GIN0"/>
<feature type="transmembrane region" description="Helical" evidence="7">
    <location>
        <begin position="216"/>
        <end position="239"/>
    </location>
</feature>
<feature type="transmembrane region" description="Helical" evidence="7">
    <location>
        <begin position="282"/>
        <end position="302"/>
    </location>
</feature>
<evidence type="ECO:0000256" key="5">
    <source>
        <dbReference type="ARBA" id="ARBA00023136"/>
    </source>
</evidence>
<feature type="transmembrane region" description="Helical" evidence="7">
    <location>
        <begin position="382"/>
        <end position="400"/>
    </location>
</feature>
<evidence type="ECO:0000256" key="4">
    <source>
        <dbReference type="ARBA" id="ARBA00022989"/>
    </source>
</evidence>
<feature type="region of interest" description="Disordered" evidence="6">
    <location>
        <begin position="432"/>
        <end position="474"/>
    </location>
</feature>
<feature type="transmembrane region" description="Helical" evidence="7">
    <location>
        <begin position="175"/>
        <end position="196"/>
    </location>
</feature>
<dbReference type="InterPro" id="IPR024989">
    <property type="entry name" value="MFS_assoc_dom"/>
</dbReference>
<dbReference type="Proteomes" id="UP000041254">
    <property type="component" value="Unassembled WGS sequence"/>
</dbReference>
<dbReference type="Gene3D" id="1.20.1250.20">
    <property type="entry name" value="MFS general substrate transporter like domains"/>
    <property type="match status" value="2"/>
</dbReference>
<evidence type="ECO:0000313" key="9">
    <source>
        <dbReference type="EMBL" id="CEM29691.1"/>
    </source>
</evidence>
<comment type="subcellular location">
    <subcellularLocation>
        <location evidence="1">Membrane</location>
        <topology evidence="1">Multi-pass membrane protein</topology>
    </subcellularLocation>
</comment>
<evidence type="ECO:0000259" key="8">
    <source>
        <dbReference type="Pfam" id="PF12832"/>
    </source>
</evidence>
<dbReference type="SUPFAM" id="SSF103473">
    <property type="entry name" value="MFS general substrate transporter"/>
    <property type="match status" value="1"/>
</dbReference>
<feature type="transmembrane region" description="Helical" evidence="7">
    <location>
        <begin position="251"/>
        <end position="270"/>
    </location>
</feature>
<feature type="transmembrane region" description="Helical" evidence="7">
    <location>
        <begin position="112"/>
        <end position="131"/>
    </location>
</feature>
<dbReference type="InterPro" id="IPR051717">
    <property type="entry name" value="MFS_MFSD6"/>
</dbReference>
<dbReference type="GO" id="GO:0016020">
    <property type="term" value="C:membrane"/>
    <property type="evidence" value="ECO:0007669"/>
    <property type="project" value="UniProtKB-SubCell"/>
</dbReference>
<keyword evidence="10" id="KW-1185">Reference proteome</keyword>
<evidence type="ECO:0000256" key="7">
    <source>
        <dbReference type="SAM" id="Phobius"/>
    </source>
</evidence>
<evidence type="ECO:0000256" key="1">
    <source>
        <dbReference type="ARBA" id="ARBA00004141"/>
    </source>
</evidence>
<dbReference type="VEuPathDB" id="CryptoDB:Vbra_17909"/>
<dbReference type="PhylomeDB" id="A0A0G4GIN0"/>
<dbReference type="PANTHER" id="PTHR16172:SF41">
    <property type="entry name" value="MAJOR FACILITATOR SUPERFAMILY DOMAIN-CONTAINING PROTEIN 6-LIKE"/>
    <property type="match status" value="1"/>
</dbReference>
<keyword evidence="5 7" id="KW-0472">Membrane</keyword>
<accession>A0A0G4GIN0</accession>
<evidence type="ECO:0000313" key="10">
    <source>
        <dbReference type="Proteomes" id="UP000041254"/>
    </source>
</evidence>
<keyword evidence="3 7" id="KW-0812">Transmembrane</keyword>
<evidence type="ECO:0000256" key="6">
    <source>
        <dbReference type="SAM" id="MobiDB-lite"/>
    </source>
</evidence>
<name>A0A0G4GIN0_VITBC</name>
<feature type="transmembrane region" description="Helical" evidence="7">
    <location>
        <begin position="308"/>
        <end position="329"/>
    </location>
</feature>
<dbReference type="EMBL" id="CDMY01000677">
    <property type="protein sequence ID" value="CEM29691.1"/>
    <property type="molecule type" value="Genomic_DNA"/>
</dbReference>
<dbReference type="OrthoDB" id="515887at2759"/>
<feature type="transmembrane region" description="Helical" evidence="7">
    <location>
        <begin position="350"/>
        <end position="370"/>
    </location>
</feature>
<gene>
    <name evidence="9" type="ORF">Vbra_17909</name>
</gene>
<proteinExistence type="inferred from homology"/>
<feature type="domain" description="Major facilitator superfamily associated" evidence="8">
    <location>
        <begin position="6"/>
        <end position="381"/>
    </location>
</feature>
<keyword evidence="4 7" id="KW-1133">Transmembrane helix</keyword>
<reference evidence="9 10" key="1">
    <citation type="submission" date="2014-11" db="EMBL/GenBank/DDBJ databases">
        <authorList>
            <person name="Zhu J."/>
            <person name="Qi W."/>
            <person name="Song R."/>
        </authorList>
    </citation>
    <scope>NUCLEOTIDE SEQUENCE [LARGE SCALE GENOMIC DNA]</scope>
</reference>
<evidence type="ECO:0000256" key="2">
    <source>
        <dbReference type="ARBA" id="ARBA00005241"/>
    </source>
</evidence>
<dbReference type="PANTHER" id="PTHR16172">
    <property type="entry name" value="MAJOR FACILITATOR SUPERFAMILY DOMAIN-CONTAINING PROTEIN 6-LIKE"/>
    <property type="match status" value="1"/>
</dbReference>
<evidence type="ECO:0000256" key="3">
    <source>
        <dbReference type="ARBA" id="ARBA00022692"/>
    </source>
</evidence>
<protein>
    <recommendedName>
        <fullName evidence="8">Major facilitator superfamily associated domain-containing protein</fullName>
    </recommendedName>
</protein>
<feature type="compositionally biased region" description="Polar residues" evidence="6">
    <location>
        <begin position="448"/>
        <end position="460"/>
    </location>
</feature>
<sequence>MRLPEYWQLKWLYFNAFLHNAGTGRFITLWYKNGCGFTIAQVGTILATARTGDLFFTPFWSGLADKTQQGRLILLSLQLAHMLIFLSLPLSVYLTSADHQWLPFMQPNNRFLILWVTVAVWSAFRGPCNPLRDALALAALGKEKAKWGQQRLYGAVSWGIAHAILGLSMDYGGFAVLFILFTLSGVMLSFTQVACLPASTSESRQAVDLLAGLKQLVVQPHVGIFFLNLLTIGACFSLVESLLFLRMDELHASNFLCGLSVVVTVVFELPIMYWSEVFIRRLGVAGMVIVGQAAWIVRAIGYTMVPSAWWYLLLEPLHGITYGLVWCAGVHYCSLPEIWPEGLEATAQGLLTLAHFGLGPVLGTSLGGLVMDKWGADTMYRGAAIVCLMSLLLYTFSALVNGDLYSPFHRYAVIKKGASDFHLTDTRRKGEAAVTPLPLKHTRHTDRSPLSSVGSSTCDHTPSEGKGLSPVSSMPEVLGKQEVAGERDWEGEQLIVGGCEDSC</sequence>
<dbReference type="InterPro" id="IPR036259">
    <property type="entry name" value="MFS_trans_sf"/>
</dbReference>
<dbReference type="InParanoid" id="A0A0G4GIN0"/>
<dbReference type="OMA" id="FIMATCF"/>
<comment type="similarity">
    <text evidence="2">Belongs to the major facilitator superfamily. MFSD6 family.</text>
</comment>